<dbReference type="RefSeq" id="WP_062607897.1">
    <property type="nucleotide sequence ID" value="NZ_FCOX02000024.1"/>
</dbReference>
<dbReference type="InterPro" id="IPR017853">
    <property type="entry name" value="GH"/>
</dbReference>
<evidence type="ECO:0000313" key="3">
    <source>
        <dbReference type="Proteomes" id="UP000071859"/>
    </source>
</evidence>
<evidence type="ECO:0000259" key="1">
    <source>
        <dbReference type="SMART" id="SM00642"/>
    </source>
</evidence>
<reference evidence="2" key="1">
    <citation type="submission" date="2016-01" db="EMBL/GenBank/DDBJ databases">
        <authorList>
            <person name="Peeters C."/>
        </authorList>
    </citation>
    <scope>NUCLEOTIDE SEQUENCE</scope>
    <source>
        <strain evidence="2">LMG 29321</strain>
    </source>
</reference>
<name>A0A158CWD8_9BURK</name>
<dbReference type="SMART" id="SM00642">
    <property type="entry name" value="Aamy"/>
    <property type="match status" value="1"/>
</dbReference>
<dbReference type="PANTHER" id="PTHR47786:SF2">
    <property type="entry name" value="GLYCOSYL HYDROLASE FAMILY 13 CATALYTIC DOMAIN-CONTAINING PROTEIN"/>
    <property type="match status" value="1"/>
</dbReference>
<organism evidence="2 3">
    <name type="scientific">Caballeronia calidae</name>
    <dbReference type="NCBI Taxonomy" id="1777139"/>
    <lineage>
        <taxon>Bacteria</taxon>
        <taxon>Pseudomonadati</taxon>
        <taxon>Pseudomonadota</taxon>
        <taxon>Betaproteobacteria</taxon>
        <taxon>Burkholderiales</taxon>
        <taxon>Burkholderiaceae</taxon>
        <taxon>Caballeronia</taxon>
    </lineage>
</organism>
<proteinExistence type="predicted"/>
<accession>A0A158CWD8</accession>
<comment type="caution">
    <text evidence="2">The sequence shown here is derived from an EMBL/GenBank/DDBJ whole genome shotgun (WGS) entry which is preliminary data.</text>
</comment>
<gene>
    <name evidence="2" type="ORF">AWB78_04381</name>
</gene>
<dbReference type="Proteomes" id="UP000071859">
    <property type="component" value="Unassembled WGS sequence"/>
</dbReference>
<dbReference type="AlphaFoldDB" id="A0A158CWD8"/>
<dbReference type="InterPro" id="IPR006047">
    <property type="entry name" value="GH13_cat_dom"/>
</dbReference>
<dbReference type="Gene3D" id="3.20.20.80">
    <property type="entry name" value="Glycosidases"/>
    <property type="match status" value="1"/>
</dbReference>
<dbReference type="PANTHER" id="PTHR47786">
    <property type="entry name" value="ALPHA-1,4-GLUCAN:MALTOSE-1-PHOSPHATE MALTOSYLTRANSFERASE"/>
    <property type="match status" value="1"/>
</dbReference>
<feature type="domain" description="Glycosyl hydrolase family 13 catalytic" evidence="1">
    <location>
        <begin position="63"/>
        <end position="385"/>
    </location>
</feature>
<dbReference type="EMBL" id="FCOX02000024">
    <property type="protein sequence ID" value="SAK85907.1"/>
    <property type="molecule type" value="Genomic_DNA"/>
</dbReference>
<dbReference type="Pfam" id="PF00128">
    <property type="entry name" value="Alpha-amylase"/>
    <property type="match status" value="1"/>
</dbReference>
<evidence type="ECO:0000313" key="2">
    <source>
        <dbReference type="EMBL" id="SAK85907.1"/>
    </source>
</evidence>
<keyword evidence="3" id="KW-1185">Reference proteome</keyword>
<protein>
    <submittedName>
        <fullName evidence="2">Maltodextrin glucosidase</fullName>
    </submittedName>
</protein>
<dbReference type="CDD" id="cd11347">
    <property type="entry name" value="AmyAc_1"/>
    <property type="match status" value="1"/>
</dbReference>
<dbReference type="SUPFAM" id="SSF51445">
    <property type="entry name" value="(Trans)glycosidases"/>
    <property type="match status" value="1"/>
</dbReference>
<dbReference type="OrthoDB" id="9805159at2"/>
<dbReference type="GO" id="GO:0005975">
    <property type="term" value="P:carbohydrate metabolic process"/>
    <property type="evidence" value="ECO:0007669"/>
    <property type="project" value="InterPro"/>
</dbReference>
<sequence>MVTPRYPALYQINTRVWLTELSVALARRATLDDIPDAELDRLSKQGFDWIWMLSVWQTGPAAQAISRAHADWRREFAATLPDLMDADIAGSGFAIQSYTVHRDLGGEQALARLRERLRQRGMQLMLDFVPNHMAPDHDWIDEHPDYFVHGTEADLARSPRNYCRVQTSKGPLVLAHGRDPYFDGWPDTLQLDYGNPALQQAMIGELQKIADQCDGVRCDMAMLILPDVFERTWGIRAESFWPTATSAVRSVHPHFLFMAEVYWDLEWTMQQQGFDYAYDKQLYDRLRAGYARPVREHLHAGLDYQDKLARFLENHDEPRAAETFDQRRQEAAAVVTFLSPGLRFFHQGQFEGRRKRISPHLVRAPQEPVDAKTQAFYEHLLAVLRQPIFRDGAWTLLEPQPAWDGNWTSDCFIAWCWEKDEDQRIVVVNNADNQSQCYVRIPFAGLSGETVRLTDMMGQASFDRDGSDLLARGLYLDLPPWGYHVFEVAVS</sequence>